<evidence type="ECO:0000256" key="8">
    <source>
        <dbReference type="ARBA" id="ARBA00048744"/>
    </source>
</evidence>
<dbReference type="GeneID" id="80398850"/>
<dbReference type="InterPro" id="IPR043502">
    <property type="entry name" value="DNA/RNA_pol_sf"/>
</dbReference>
<evidence type="ECO:0000256" key="9">
    <source>
        <dbReference type="PIRSR" id="PIRSR605093-1"/>
    </source>
</evidence>
<proteinExistence type="predicted"/>
<comment type="cofactor">
    <cofactor evidence="9">
        <name>Mg(2+)</name>
        <dbReference type="ChEBI" id="CHEBI:18420"/>
    </cofactor>
    <text evidence="9">Binds 2 Mg(2+) per subunit.</text>
</comment>
<organism evidence="11 12">
    <name type="scientific">ssRNA phage SRR6960803_6</name>
    <dbReference type="NCBI Taxonomy" id="2786622"/>
    <lineage>
        <taxon>Viruses</taxon>
        <taxon>Riboviria</taxon>
        <taxon>Orthornavirae</taxon>
        <taxon>Lenarviricota</taxon>
        <taxon>Leviviricetes</taxon>
        <taxon>Norzivirales</taxon>
        <taxon>Fiersviridae</taxon>
        <taxon>Ulinhavirus</taxon>
        <taxon>Ulinhavirus borborovivens</taxon>
        <taxon>Pipunevirus borborovivens</taxon>
    </lineage>
</organism>
<keyword evidence="12" id="KW-1185">Reference proteome</keyword>
<evidence type="ECO:0000256" key="3">
    <source>
        <dbReference type="ARBA" id="ARBA00022679"/>
    </source>
</evidence>
<evidence type="ECO:0000256" key="6">
    <source>
        <dbReference type="ARBA" id="ARBA00022953"/>
    </source>
</evidence>
<dbReference type="SUPFAM" id="SSF56672">
    <property type="entry name" value="DNA/RNA polymerases"/>
    <property type="match status" value="1"/>
</dbReference>
<feature type="domain" description="RdRp catalytic" evidence="10">
    <location>
        <begin position="275"/>
        <end position="403"/>
    </location>
</feature>
<keyword evidence="9" id="KW-0479">Metal-binding</keyword>
<dbReference type="GO" id="GO:0046872">
    <property type="term" value="F:metal ion binding"/>
    <property type="evidence" value="ECO:0007669"/>
    <property type="project" value="UniProtKB-KW"/>
</dbReference>
<dbReference type="Proteomes" id="UP000681440">
    <property type="component" value="Segment"/>
</dbReference>
<feature type="binding site" evidence="9">
    <location>
        <position position="372"/>
    </location>
    <ligand>
        <name>Mg(2+)</name>
        <dbReference type="ChEBI" id="CHEBI:18420"/>
        <label>2</label>
    </ligand>
</feature>
<keyword evidence="4" id="KW-0548">Nucleotidyltransferase</keyword>
<evidence type="ECO:0000256" key="4">
    <source>
        <dbReference type="ARBA" id="ARBA00022695"/>
    </source>
</evidence>
<evidence type="ECO:0000259" key="10">
    <source>
        <dbReference type="PROSITE" id="PS50522"/>
    </source>
</evidence>
<gene>
    <name evidence="11" type="primary">SRR6960803_6_4</name>
</gene>
<keyword evidence="6" id="KW-0693">Viral RNA replication</keyword>
<dbReference type="EC" id="2.7.7.48" evidence="1"/>
<dbReference type="GO" id="GO:0000166">
    <property type="term" value="F:nucleotide binding"/>
    <property type="evidence" value="ECO:0007669"/>
    <property type="project" value="UniProtKB-KW"/>
</dbReference>
<dbReference type="RefSeq" id="YP_010769746.1">
    <property type="nucleotide sequence ID" value="NC_074063.1"/>
</dbReference>
<name>A0A8S5KZ95_9VIRU</name>
<dbReference type="InterPro" id="IPR005093">
    <property type="entry name" value="RNArep_beta"/>
</dbReference>
<comment type="catalytic activity">
    <reaction evidence="8">
        <text>RNA(n) + a ribonucleoside 5'-triphosphate = RNA(n+1) + diphosphate</text>
        <dbReference type="Rhea" id="RHEA:21248"/>
        <dbReference type="Rhea" id="RHEA-COMP:14527"/>
        <dbReference type="Rhea" id="RHEA-COMP:17342"/>
        <dbReference type="ChEBI" id="CHEBI:33019"/>
        <dbReference type="ChEBI" id="CHEBI:61557"/>
        <dbReference type="ChEBI" id="CHEBI:140395"/>
        <dbReference type="EC" id="2.7.7.48"/>
    </reaction>
</comment>
<accession>A0A8S5KZ95</accession>
<evidence type="ECO:0000256" key="2">
    <source>
        <dbReference type="ARBA" id="ARBA00022484"/>
    </source>
</evidence>
<keyword evidence="9" id="KW-0460">Magnesium</keyword>
<reference evidence="11" key="1">
    <citation type="submission" date="2020-09" db="EMBL/GenBank/DDBJ databases">
        <title>Leviviricetes taxonomy.</title>
        <authorList>
            <person name="Stockdale S.R."/>
            <person name="Callanan J."/>
            <person name="Adriaenssens E.M."/>
            <person name="Kuhn J.H."/>
            <person name="Rumnieks J."/>
            <person name="Shkoporov A."/>
            <person name="Draper L.A."/>
            <person name="Ross P."/>
            <person name="Hill C."/>
        </authorList>
    </citation>
    <scope>NUCLEOTIDE SEQUENCE</scope>
</reference>
<evidence type="ECO:0000256" key="5">
    <source>
        <dbReference type="ARBA" id="ARBA00022741"/>
    </source>
</evidence>
<keyword evidence="3" id="KW-0808">Transferase</keyword>
<dbReference type="EMBL" id="BK013608">
    <property type="protein sequence ID" value="DAD50721.1"/>
    <property type="molecule type" value="Genomic_RNA"/>
</dbReference>
<keyword evidence="2 11" id="KW-0696">RNA-directed RNA polymerase</keyword>
<dbReference type="KEGG" id="vg:80398850"/>
<dbReference type="PROSITE" id="PS50522">
    <property type="entry name" value="RDRP_PHAGE"/>
    <property type="match status" value="1"/>
</dbReference>
<protein>
    <recommendedName>
        <fullName evidence="1">RNA-directed RNA polymerase</fullName>
        <ecNumber evidence="1">2.7.7.48</ecNumber>
    </recommendedName>
    <alternativeName>
        <fullName evidence="7">RNA replicase beta chain</fullName>
    </alternativeName>
</protein>
<dbReference type="GO" id="GO:0003968">
    <property type="term" value="F:RNA-directed RNA polymerase activity"/>
    <property type="evidence" value="ECO:0007669"/>
    <property type="project" value="UniProtKB-KW"/>
</dbReference>
<evidence type="ECO:0000313" key="12">
    <source>
        <dbReference type="Proteomes" id="UP000681440"/>
    </source>
</evidence>
<feature type="binding site" evidence="9">
    <location>
        <position position="290"/>
    </location>
    <ligand>
        <name>Mg(2+)</name>
        <dbReference type="ChEBI" id="CHEBI:18420"/>
        <label>2</label>
    </ligand>
</feature>
<dbReference type="GO" id="GO:0039694">
    <property type="term" value="P:viral RNA genome replication"/>
    <property type="evidence" value="ECO:0007669"/>
    <property type="project" value="InterPro"/>
</dbReference>
<feature type="binding site" evidence="9">
    <location>
        <position position="371"/>
    </location>
    <ligand>
        <name>Mg(2+)</name>
        <dbReference type="ChEBI" id="CHEBI:18420"/>
        <label>2</label>
    </ligand>
</feature>
<dbReference type="InterPro" id="IPR007096">
    <property type="entry name" value="RNA-dir_Rpol_cat_phage"/>
</dbReference>
<dbReference type="Pfam" id="PF03431">
    <property type="entry name" value="RNA_replicase_B"/>
    <property type="match status" value="1"/>
</dbReference>
<keyword evidence="5" id="KW-0547">Nucleotide-binding</keyword>
<sequence>MSLFKTWDGLISTEATNEFLTELALAHLGELSSSSYQVGDRIAHFLSERDYRSLCEFKLRPDATTLPDNLYHINQVLAFFKKRSDLDVGADRRGTAWAKFYESEMLCTRTNNIFKAWQSGNFQFPRNVEAVLHSAQRKISRVLGSCPSLDDLHVYFGPGATTRVGKRMACAKVKLSQPPVCSEELVPLVGNLLESIPGYTFSSRDDTWDLESTPVDVFIDPGRISFVLKNCFEDRTAVIEPWLNSIGQLGIGSEMAKRLRSRAGIDLRDQSTNRRLAREGSITGDLATLDLSSASDTISTKLVEHLLPPEWFDLLSRFRTGTVKTPFGGEMRLQKFSSMGNGFTFPLESLIFWALTSSVAAGRETVSVYGDDIICPTEIVEEVMQVLNCVGFVVNKEKSFWDGPFRESCGGDYLSGIDVRPCYIKGPLRGQDAFRLHNYYVRAGHSDFASSVRKHIAEDIALTGPDGFGDGHLIGEWTPCRKKEHTARGWGGVLFDTWCYAKREFNKRLPGDDILPVYSIYTREGTSADPVKRLADEEQLFMRWLINHTYEEDMPGFYEAQAYRFTRHGVPVNYIPGTKGCKRISIYTLASQ</sequence>
<evidence type="ECO:0000256" key="1">
    <source>
        <dbReference type="ARBA" id="ARBA00012494"/>
    </source>
</evidence>
<evidence type="ECO:0000313" key="11">
    <source>
        <dbReference type="EMBL" id="DAD50721.1"/>
    </source>
</evidence>
<evidence type="ECO:0000256" key="7">
    <source>
        <dbReference type="ARBA" id="ARBA00030248"/>
    </source>
</evidence>